<accession>A0A8J2YT19</accession>
<dbReference type="Proteomes" id="UP000646365">
    <property type="component" value="Unassembled WGS sequence"/>
</dbReference>
<gene>
    <name evidence="2" type="ORF">GCM10011611_23980</name>
</gene>
<evidence type="ECO:0000313" key="3">
    <source>
        <dbReference type="Proteomes" id="UP000646365"/>
    </source>
</evidence>
<dbReference type="InterPro" id="IPR050789">
    <property type="entry name" value="Diverse_Enzym_Activities"/>
</dbReference>
<dbReference type="Pfam" id="PF00144">
    <property type="entry name" value="Beta-lactamase"/>
    <property type="match status" value="1"/>
</dbReference>
<dbReference type="GO" id="GO:0016787">
    <property type="term" value="F:hydrolase activity"/>
    <property type="evidence" value="ECO:0007669"/>
    <property type="project" value="UniProtKB-KW"/>
</dbReference>
<organism evidence="2 3">
    <name type="scientific">Aliidongia dinghuensis</name>
    <dbReference type="NCBI Taxonomy" id="1867774"/>
    <lineage>
        <taxon>Bacteria</taxon>
        <taxon>Pseudomonadati</taxon>
        <taxon>Pseudomonadota</taxon>
        <taxon>Alphaproteobacteria</taxon>
        <taxon>Rhodospirillales</taxon>
        <taxon>Dongiaceae</taxon>
        <taxon>Aliidongia</taxon>
    </lineage>
</organism>
<dbReference type="EMBL" id="BMJQ01000005">
    <property type="protein sequence ID" value="GGF17365.1"/>
    <property type="molecule type" value="Genomic_DNA"/>
</dbReference>
<evidence type="ECO:0000313" key="2">
    <source>
        <dbReference type="EMBL" id="GGF17365.1"/>
    </source>
</evidence>
<proteinExistence type="predicted"/>
<dbReference type="AlphaFoldDB" id="A0A8J2YT19"/>
<dbReference type="InterPro" id="IPR001466">
    <property type="entry name" value="Beta-lactam-related"/>
</dbReference>
<dbReference type="RefSeq" id="WP_189045911.1">
    <property type="nucleotide sequence ID" value="NZ_BMJQ01000005.1"/>
</dbReference>
<protein>
    <submittedName>
        <fullName evidence="2">Serine hydrolase</fullName>
    </submittedName>
</protein>
<reference evidence="2" key="1">
    <citation type="journal article" date="2014" name="Int. J. Syst. Evol. Microbiol.">
        <title>Complete genome sequence of Corynebacterium casei LMG S-19264T (=DSM 44701T), isolated from a smear-ripened cheese.</title>
        <authorList>
            <consortium name="US DOE Joint Genome Institute (JGI-PGF)"/>
            <person name="Walter F."/>
            <person name="Albersmeier A."/>
            <person name="Kalinowski J."/>
            <person name="Ruckert C."/>
        </authorList>
    </citation>
    <scope>NUCLEOTIDE SEQUENCE</scope>
    <source>
        <strain evidence="2">CGMCC 1.15725</strain>
    </source>
</reference>
<reference evidence="2" key="2">
    <citation type="submission" date="2020-09" db="EMBL/GenBank/DDBJ databases">
        <authorList>
            <person name="Sun Q."/>
            <person name="Zhou Y."/>
        </authorList>
    </citation>
    <scope>NUCLEOTIDE SEQUENCE</scope>
    <source>
        <strain evidence="2">CGMCC 1.15725</strain>
    </source>
</reference>
<comment type="caution">
    <text evidence="2">The sequence shown here is derived from an EMBL/GenBank/DDBJ whole genome shotgun (WGS) entry which is preliminary data.</text>
</comment>
<sequence>MTSDSLGFSAERLERITTAFEAGVAQGRIGGAVAAILRHGETAYFEAVGYRDKAAGDAMAKDAIFRIYSMTKPIVSVAAMILAERGQMLLMDPVAKYLPSFSNQQVAVTEPGSSDLKLERIRRPATIQDLLRHTSGLIYDQLFETTPVKRLYREAEISTTRETLAEKVDRLGRLPLAHQPGEVFEYGYSTDVLGRVIEIVTGQTLDAFIKAEITGPLGMADTGFFVPPADHHRLAEPVADGTGKLPKLRKVTEPPLMLSGGGGMVSTAADYLRFSTMLLAGGALDGTRILGRKTVAYMTTDHLGARRRDNSTGRYLLGPGHGFGLGFSIRLTDGESDMPGSAGDYSWGGLAGTQFWIDPKERLIALMLIQQPNEFTDYWRLYRSLVYQALVA</sequence>
<dbReference type="PANTHER" id="PTHR43283:SF3">
    <property type="entry name" value="BETA-LACTAMASE FAMILY PROTEIN (AFU_ORTHOLOGUE AFUA_5G07500)"/>
    <property type="match status" value="1"/>
</dbReference>
<keyword evidence="2" id="KW-0378">Hydrolase</keyword>
<evidence type="ECO:0000259" key="1">
    <source>
        <dbReference type="Pfam" id="PF00144"/>
    </source>
</evidence>
<dbReference type="InterPro" id="IPR012338">
    <property type="entry name" value="Beta-lactam/transpept-like"/>
</dbReference>
<feature type="domain" description="Beta-lactamase-related" evidence="1">
    <location>
        <begin position="18"/>
        <end position="374"/>
    </location>
</feature>
<dbReference type="Gene3D" id="3.40.710.10">
    <property type="entry name" value="DD-peptidase/beta-lactamase superfamily"/>
    <property type="match status" value="1"/>
</dbReference>
<keyword evidence="3" id="KW-1185">Reference proteome</keyword>
<dbReference type="SUPFAM" id="SSF56601">
    <property type="entry name" value="beta-lactamase/transpeptidase-like"/>
    <property type="match status" value="1"/>
</dbReference>
<name>A0A8J2YT19_9PROT</name>
<dbReference type="PANTHER" id="PTHR43283">
    <property type="entry name" value="BETA-LACTAMASE-RELATED"/>
    <property type="match status" value="1"/>
</dbReference>